<proteinExistence type="predicted"/>
<dbReference type="OrthoDB" id="4869153at2759"/>
<accession>A0A9W8S8X8</accession>
<gene>
    <name evidence="2" type="ORF">NW762_003261</name>
</gene>
<organism evidence="2 3">
    <name type="scientific">Fusarium torreyae</name>
    <dbReference type="NCBI Taxonomy" id="1237075"/>
    <lineage>
        <taxon>Eukaryota</taxon>
        <taxon>Fungi</taxon>
        <taxon>Dikarya</taxon>
        <taxon>Ascomycota</taxon>
        <taxon>Pezizomycotina</taxon>
        <taxon>Sordariomycetes</taxon>
        <taxon>Hypocreomycetidae</taxon>
        <taxon>Hypocreales</taxon>
        <taxon>Nectriaceae</taxon>
        <taxon>Fusarium</taxon>
    </lineage>
</organism>
<comment type="caution">
    <text evidence="2">The sequence shown here is derived from an EMBL/GenBank/DDBJ whole genome shotgun (WGS) entry which is preliminary data.</text>
</comment>
<sequence length="258" mass="28862">MAAVHHLLTSTSVSYPEDEACPSTLRARLRDDETPATSSSIKPIPYQNVYEQVHACLGSHLRAPKPEIKVVQTPKSNDPATQLREAYARMGMKLHTSAIEHLVRAHSEVQSKRMRFSDESSKTLSQCHDLYANIAYPLSATLCHCDNHPQDSIANHLQGLKRDIAEAKEEILRLNDEWDACCRTEADAWKALNKGLDDHAWGPNEVDKEAVKAADAFKAEAEAIVEEKCQLLGDIEKQFKAQIQAETLKMMQSLFADE</sequence>
<name>A0A9W8S8X8_9HYPO</name>
<protein>
    <submittedName>
        <fullName evidence="2">Uncharacterized protein</fullName>
    </submittedName>
</protein>
<evidence type="ECO:0000313" key="3">
    <source>
        <dbReference type="Proteomes" id="UP001152049"/>
    </source>
</evidence>
<evidence type="ECO:0000313" key="2">
    <source>
        <dbReference type="EMBL" id="KAJ4267161.1"/>
    </source>
</evidence>
<keyword evidence="3" id="KW-1185">Reference proteome</keyword>
<keyword evidence="1" id="KW-0175">Coiled coil</keyword>
<dbReference type="Proteomes" id="UP001152049">
    <property type="component" value="Unassembled WGS sequence"/>
</dbReference>
<feature type="coiled-coil region" evidence="1">
    <location>
        <begin position="150"/>
        <end position="177"/>
    </location>
</feature>
<dbReference type="AlphaFoldDB" id="A0A9W8S8X8"/>
<dbReference type="EMBL" id="JAOQAZ010000004">
    <property type="protein sequence ID" value="KAJ4267161.1"/>
    <property type="molecule type" value="Genomic_DNA"/>
</dbReference>
<reference evidence="2" key="1">
    <citation type="submission" date="2022-09" db="EMBL/GenBank/DDBJ databases">
        <title>Fusarium specimens isolated from Avocado Roots.</title>
        <authorList>
            <person name="Stajich J."/>
            <person name="Roper C."/>
            <person name="Heimlech-Rivalta G."/>
        </authorList>
    </citation>
    <scope>NUCLEOTIDE SEQUENCE</scope>
    <source>
        <strain evidence="2">CF00136</strain>
    </source>
</reference>
<evidence type="ECO:0000256" key="1">
    <source>
        <dbReference type="SAM" id="Coils"/>
    </source>
</evidence>